<dbReference type="SUPFAM" id="SSF52833">
    <property type="entry name" value="Thioredoxin-like"/>
    <property type="match status" value="1"/>
</dbReference>
<dbReference type="HOGENOM" id="CLU_054362_2_1_9"/>
<evidence type="ECO:0000313" key="8">
    <source>
        <dbReference type="EMBL" id="ADL13388.1"/>
    </source>
</evidence>
<evidence type="ECO:0000256" key="3">
    <source>
        <dbReference type="ARBA" id="ARBA00022723"/>
    </source>
</evidence>
<dbReference type="CDD" id="cd03064">
    <property type="entry name" value="TRX_Fd_NuoE"/>
    <property type="match status" value="1"/>
</dbReference>
<evidence type="ECO:0000256" key="7">
    <source>
        <dbReference type="PIRSR" id="PIRSR000216-1"/>
    </source>
</evidence>
<dbReference type="Proteomes" id="UP000001661">
    <property type="component" value="Chromosome"/>
</dbReference>
<dbReference type="RefSeq" id="WP_013278833.1">
    <property type="nucleotide sequence ID" value="NC_014378.1"/>
</dbReference>
<dbReference type="PANTHER" id="PTHR43342">
    <property type="entry name" value="NADH-QUINONE OXIDOREDUCTASE, E SUBUNIT"/>
    <property type="match status" value="1"/>
</dbReference>
<keyword evidence="4 7" id="KW-0408">Iron</keyword>
<evidence type="ECO:0000313" key="9">
    <source>
        <dbReference type="Proteomes" id="UP000001661"/>
    </source>
</evidence>
<dbReference type="InterPro" id="IPR036249">
    <property type="entry name" value="Thioredoxin-like_sf"/>
</dbReference>
<feature type="binding site" evidence="7">
    <location>
        <position position="131"/>
    </location>
    <ligand>
        <name>[2Fe-2S] cluster</name>
        <dbReference type="ChEBI" id="CHEBI:190135"/>
    </ligand>
</feature>
<dbReference type="KEGG" id="aar:Acear_1885"/>
<dbReference type="Pfam" id="PF01257">
    <property type="entry name" value="2Fe-2S_thioredx"/>
    <property type="match status" value="1"/>
</dbReference>
<feature type="binding site" evidence="7">
    <location>
        <position position="95"/>
    </location>
    <ligand>
        <name>[2Fe-2S] cluster</name>
        <dbReference type="ChEBI" id="CHEBI:190135"/>
    </ligand>
</feature>
<dbReference type="Gene3D" id="3.40.30.10">
    <property type="entry name" value="Glutaredoxin"/>
    <property type="match status" value="1"/>
</dbReference>
<dbReference type="FunFam" id="3.40.30.10:FF:000015">
    <property type="entry name" value="NADH-quinone oxidoreductase subunit E"/>
    <property type="match status" value="1"/>
</dbReference>
<evidence type="ECO:0000256" key="6">
    <source>
        <dbReference type="ARBA" id="ARBA00034078"/>
    </source>
</evidence>
<evidence type="ECO:0000256" key="4">
    <source>
        <dbReference type="ARBA" id="ARBA00023004"/>
    </source>
</evidence>
<comment type="similarity">
    <text evidence="1">Belongs to the complex I 24 kDa subunit family.</text>
</comment>
<accession>D9QSC5</accession>
<dbReference type="InterPro" id="IPR041921">
    <property type="entry name" value="NuoE_N"/>
</dbReference>
<feature type="binding site" evidence="7">
    <location>
        <position position="90"/>
    </location>
    <ligand>
        <name>[2Fe-2S] cluster</name>
        <dbReference type="ChEBI" id="CHEBI:190135"/>
    </ligand>
</feature>
<organism evidence="8 9">
    <name type="scientific">Acetohalobium arabaticum (strain ATCC 49924 / DSM 5501 / Z-7288)</name>
    <dbReference type="NCBI Taxonomy" id="574087"/>
    <lineage>
        <taxon>Bacteria</taxon>
        <taxon>Bacillati</taxon>
        <taxon>Bacillota</taxon>
        <taxon>Clostridia</taxon>
        <taxon>Halanaerobiales</taxon>
        <taxon>Halobacteroidaceae</taxon>
        <taxon>Acetohalobium</taxon>
    </lineage>
</organism>
<dbReference type="InterPro" id="IPR002023">
    <property type="entry name" value="NuoE-like"/>
</dbReference>
<dbReference type="eggNOG" id="COG1905">
    <property type="taxonomic scope" value="Bacteria"/>
</dbReference>
<evidence type="ECO:0000256" key="2">
    <source>
        <dbReference type="ARBA" id="ARBA00022714"/>
    </source>
</evidence>
<evidence type="ECO:0000256" key="1">
    <source>
        <dbReference type="ARBA" id="ARBA00010643"/>
    </source>
</evidence>
<dbReference type="STRING" id="574087.Acear_1885"/>
<dbReference type="PIRSF" id="PIRSF000216">
    <property type="entry name" value="NADH_DH_24kDa"/>
    <property type="match status" value="1"/>
</dbReference>
<protein>
    <submittedName>
        <fullName evidence="8">NAD(P)-dependent iron-only hydrogenase diaphorase component iron-sulfur protein</fullName>
    </submittedName>
</protein>
<evidence type="ECO:0000256" key="5">
    <source>
        <dbReference type="ARBA" id="ARBA00023014"/>
    </source>
</evidence>
<dbReference type="EMBL" id="CP002105">
    <property type="protein sequence ID" value="ADL13388.1"/>
    <property type="molecule type" value="Genomic_DNA"/>
</dbReference>
<comment type="cofactor">
    <cofactor evidence="6">
        <name>[2Fe-2S] cluster</name>
        <dbReference type="ChEBI" id="CHEBI:190135"/>
    </cofactor>
</comment>
<keyword evidence="5 7" id="KW-0411">Iron-sulfur</keyword>
<dbReference type="GO" id="GO:0051537">
    <property type="term" value="F:2 iron, 2 sulfur cluster binding"/>
    <property type="evidence" value="ECO:0007669"/>
    <property type="project" value="UniProtKB-KW"/>
</dbReference>
<keyword evidence="3 7" id="KW-0479">Metal-binding</keyword>
<keyword evidence="9" id="KW-1185">Reference proteome</keyword>
<dbReference type="AlphaFoldDB" id="D9QSC5"/>
<reference evidence="8 9" key="1">
    <citation type="journal article" date="2010" name="Stand. Genomic Sci.">
        <title>Complete genome sequence of Acetohalobium arabaticum type strain (Z-7288).</title>
        <authorList>
            <person name="Sikorski J."/>
            <person name="Lapidus A."/>
            <person name="Chertkov O."/>
            <person name="Lucas S."/>
            <person name="Copeland A."/>
            <person name="Glavina Del Rio T."/>
            <person name="Nolan M."/>
            <person name="Tice H."/>
            <person name="Cheng J.F."/>
            <person name="Han C."/>
            <person name="Brambilla E."/>
            <person name="Pitluck S."/>
            <person name="Liolios K."/>
            <person name="Ivanova N."/>
            <person name="Mavromatis K."/>
            <person name="Mikhailova N."/>
            <person name="Pati A."/>
            <person name="Bruce D."/>
            <person name="Detter C."/>
            <person name="Tapia R."/>
            <person name="Goodwin L."/>
            <person name="Chen A."/>
            <person name="Palaniappan K."/>
            <person name="Land M."/>
            <person name="Hauser L."/>
            <person name="Chang Y.J."/>
            <person name="Jeffries C.D."/>
            <person name="Rohde M."/>
            <person name="Goker M."/>
            <person name="Spring S."/>
            <person name="Woyke T."/>
            <person name="Bristow J."/>
            <person name="Eisen J.A."/>
            <person name="Markowitz V."/>
            <person name="Hugenholtz P."/>
            <person name="Kyrpides N.C."/>
            <person name="Klenk H.P."/>
        </authorList>
    </citation>
    <scope>NUCLEOTIDE SEQUENCE [LARGE SCALE GENOMIC DNA]</scope>
    <source>
        <strain evidence="9">ATCC 49924 / DSM 5501 / Z-7288</strain>
    </source>
</reference>
<dbReference type="InterPro" id="IPR042128">
    <property type="entry name" value="NuoE_dom"/>
</dbReference>
<dbReference type="PANTHER" id="PTHR43342:SF2">
    <property type="entry name" value="POTENTIAL NAD-REDUCING HYDROGENASE SUBUNIT"/>
    <property type="match status" value="1"/>
</dbReference>
<dbReference type="InterPro" id="IPR028431">
    <property type="entry name" value="NADP_DH_HndA-like"/>
</dbReference>
<comment type="cofactor">
    <cofactor evidence="7">
        <name>[2Fe-2S] cluster</name>
        <dbReference type="ChEBI" id="CHEBI:190135"/>
    </cofactor>
    <text evidence="7">Binds 1 [2Fe-2S] cluster.</text>
</comment>
<gene>
    <name evidence="8" type="ordered locus">Acear_1885</name>
</gene>
<dbReference type="GO" id="GO:0046872">
    <property type="term" value="F:metal ion binding"/>
    <property type="evidence" value="ECO:0007669"/>
    <property type="project" value="UniProtKB-KW"/>
</dbReference>
<dbReference type="GO" id="GO:0016491">
    <property type="term" value="F:oxidoreductase activity"/>
    <property type="evidence" value="ECO:0007669"/>
    <property type="project" value="InterPro"/>
</dbReference>
<dbReference type="Gene3D" id="1.10.10.1590">
    <property type="entry name" value="NADH-quinone oxidoreductase subunit E"/>
    <property type="match status" value="1"/>
</dbReference>
<proteinExistence type="inferred from homology"/>
<name>D9QSC5_ACEAZ</name>
<feature type="binding site" evidence="7">
    <location>
        <position position="135"/>
    </location>
    <ligand>
        <name>[2Fe-2S] cluster</name>
        <dbReference type="ChEBI" id="CHEBI:190135"/>
    </ligand>
</feature>
<sequence length="164" mass="18512">MMQATEEIKELSEDEKFEKLDEIIEQNRGQEGILINVLHQAQQIFGHLSRKIQVHIAEGLDIPFSKVYAVISFYSLFSTEMRGKYTIEVCTGTACYVKGAEDILEQFKTELEIEPGETTEDGLFTLETTRCIGACGMAPVIKVGDDTHGRLKEDQVSDLLDKYE</sequence>
<keyword evidence="2 7" id="KW-0001">2Fe-2S</keyword>